<evidence type="ECO:0000313" key="6">
    <source>
        <dbReference type="EMBL" id="OQE12261.1"/>
    </source>
</evidence>
<dbReference type="InterPro" id="IPR016039">
    <property type="entry name" value="Thiolase-like"/>
</dbReference>
<dbReference type="InterPro" id="IPR020841">
    <property type="entry name" value="PKS_Beta-ketoAc_synthase_dom"/>
</dbReference>
<dbReference type="EMBL" id="MDYP01000001">
    <property type="protein sequence ID" value="OQE12261.1"/>
    <property type="molecule type" value="Genomic_DNA"/>
</dbReference>
<dbReference type="SUPFAM" id="SSF51735">
    <property type="entry name" value="NAD(P)-binding Rossmann-fold domains"/>
    <property type="match status" value="2"/>
</dbReference>
<keyword evidence="1" id="KW-0596">Phosphopantetheine</keyword>
<keyword evidence="7" id="KW-1185">Reference proteome</keyword>
<dbReference type="InterPro" id="IPR014030">
    <property type="entry name" value="Ketoacyl_synth_N"/>
</dbReference>
<dbReference type="InterPro" id="IPR014031">
    <property type="entry name" value="Ketoacyl_synth_C"/>
</dbReference>
<comment type="caution">
    <text evidence="6">The sequence shown here is derived from an EMBL/GenBank/DDBJ whole genome shotgun (WGS) entry which is preliminary data.</text>
</comment>
<dbReference type="InterPro" id="IPR016035">
    <property type="entry name" value="Acyl_Trfase/lysoPLipase"/>
</dbReference>
<dbReference type="SMART" id="SM00825">
    <property type="entry name" value="PKS_KS"/>
    <property type="match status" value="1"/>
</dbReference>
<dbReference type="Gene3D" id="3.30.70.3290">
    <property type="match status" value="1"/>
</dbReference>
<dbReference type="InterPro" id="IPR036291">
    <property type="entry name" value="NAD(P)-bd_dom_sf"/>
</dbReference>
<dbReference type="PROSITE" id="PS52004">
    <property type="entry name" value="KS3_2"/>
    <property type="match status" value="1"/>
</dbReference>
<dbReference type="SMART" id="SM00822">
    <property type="entry name" value="PKS_KR"/>
    <property type="match status" value="1"/>
</dbReference>
<dbReference type="InterPro" id="IPR050091">
    <property type="entry name" value="PKS_NRPS_Biosynth_Enz"/>
</dbReference>
<dbReference type="CDD" id="cd00833">
    <property type="entry name" value="PKS"/>
    <property type="match status" value="1"/>
</dbReference>
<dbReference type="STRING" id="29845.A0A1V6SE36"/>
<dbReference type="Pfam" id="PF08659">
    <property type="entry name" value="KR"/>
    <property type="match status" value="1"/>
</dbReference>
<accession>A0A1V6SE36</accession>
<reference evidence="7" key="1">
    <citation type="journal article" date="2017" name="Nat. Microbiol.">
        <title>Global analysis of biosynthetic gene clusters reveals vast potential of secondary metabolite production in Penicillium species.</title>
        <authorList>
            <person name="Nielsen J.C."/>
            <person name="Grijseels S."/>
            <person name="Prigent S."/>
            <person name="Ji B."/>
            <person name="Dainat J."/>
            <person name="Nielsen K.F."/>
            <person name="Frisvad J.C."/>
            <person name="Workman M."/>
            <person name="Nielsen J."/>
        </authorList>
    </citation>
    <scope>NUCLEOTIDE SEQUENCE [LARGE SCALE GENOMIC DNA]</scope>
    <source>
        <strain evidence="7">IBT 29486</strain>
    </source>
</reference>
<sequence>MGFNSFDSLVHQIAWTPAALSETPLRFQKVVFLASDREKNINLSSYMQQVADEGLESAIICEISELGPSLIPGTIIVQIPDLARVRDGVYDAATRSCANLVAAAQMLLKLSKIKGQASMNTACKLFSIISLDSSVNDLGFAPLRGLARVLQMEIPEIFGGLFEESRKCFPFSAIRYARGYDVVRIFEGVAQTGSLQSLVKQPNQKALIFSSDGTYLITGGTRGVGLEVATWMCERGARNLLLVSRRGLSSYHGPENADQHSDFERLISRIAQLEAQGVRIEVLGIDVAQPRADSALGQAIKDLKMPTVKGVFHGAGISGYHTLQRCTASDIGEVLSPKVVGALNITALFPPGQLDFLFLASSIGQLIGFPGQLAYAAANSFLDELALHRRSQGDRCTSVQWGGWRDVGLMAQSKSVTRMLNKGMQAAGIATVTKEEAFKAWEQIAHLDTGNVAVVRVLEPEPGELPRHPMLKNFIARPQQERNTDFSKYPEHAVAVVGMACRTAAGDTLEDFWEVIEEGRSMAREMDAKRFPDVPQGRLWGNFLSDIDSFDHQFFKKSKREASALDPHQRLLLQTTYHALESAGCFGYGKQQKPESYDKEKNEDTTGCFIGMNAPDYPLNLSCHPPSPYTALGMLRSFVSGRLSHHFGWTGPSHVIDTACSSAMVAIHQACQAIQAGECTRAVAGGVNLITNTALSEALRAGGFTNQTGGCKTFDASADGYCRGEAVGVVVLKSLAKALKDGDDIQGVLLATANNQNVNYTSITNPVLESQVALYKEVLARAGISPKDISYVEAHGTGTRSGDPVEVSAIRQALGGVKERSHPLHIGAVKPNVGHAEGASGVVSLIKVLLMLKHGKIPPQAGFRNLNPNIAPLEPDGLAISKSLHAWDDKWRLALVNNAGASGNNAFAVLAPAPVCQHISNSAVESAAPDLVKAAWPIFISAASKESLLAYCATFMDRIRNGRFAYQPLSHVSYALATKQNRQLQHTFCTTATSIDNLQTQLSELERHITASPNPKPIVLMFSGQNGNIVPGAKLMYSGSLLFRKYLHKCEEVMQSLGLPSLLTAALEGIQGDADLVIRHAAMIAIQYSCGMAWIDSGIIPQAVCGHSLGEWTAMAISGAIPLEECMRLVTGE</sequence>
<dbReference type="InterPro" id="IPR001227">
    <property type="entry name" value="Ac_transferase_dom_sf"/>
</dbReference>
<dbReference type="PROSITE" id="PS00606">
    <property type="entry name" value="KS3_1"/>
    <property type="match status" value="1"/>
</dbReference>
<keyword evidence="2" id="KW-0597">Phosphoprotein</keyword>
<evidence type="ECO:0000256" key="4">
    <source>
        <dbReference type="RuleBase" id="RU003694"/>
    </source>
</evidence>
<dbReference type="GO" id="GO:0044550">
    <property type="term" value="P:secondary metabolite biosynthetic process"/>
    <property type="evidence" value="ECO:0007669"/>
    <property type="project" value="TreeGrafter"/>
</dbReference>
<dbReference type="PANTHER" id="PTHR43775">
    <property type="entry name" value="FATTY ACID SYNTHASE"/>
    <property type="match status" value="1"/>
</dbReference>
<dbReference type="GO" id="GO:0006633">
    <property type="term" value="P:fatty acid biosynthetic process"/>
    <property type="evidence" value="ECO:0007669"/>
    <property type="project" value="InterPro"/>
</dbReference>
<dbReference type="InterPro" id="IPR018201">
    <property type="entry name" value="Ketoacyl_synth_AS"/>
</dbReference>
<keyword evidence="3 4" id="KW-0808">Transferase</keyword>
<dbReference type="AlphaFoldDB" id="A0A1V6SE36"/>
<dbReference type="GO" id="GO:0004315">
    <property type="term" value="F:3-oxoacyl-[acyl-carrier-protein] synthase activity"/>
    <property type="evidence" value="ECO:0007669"/>
    <property type="project" value="InterPro"/>
</dbReference>
<protein>
    <recommendedName>
        <fullName evidence="5">Ketosynthase family 3 (KS3) domain-containing protein</fullName>
    </recommendedName>
</protein>
<dbReference type="SUPFAM" id="SSF53901">
    <property type="entry name" value="Thiolase-like"/>
    <property type="match status" value="1"/>
</dbReference>
<dbReference type="Gene3D" id="3.40.47.10">
    <property type="match status" value="1"/>
</dbReference>
<dbReference type="GO" id="GO:0004312">
    <property type="term" value="F:fatty acid synthase activity"/>
    <property type="evidence" value="ECO:0007669"/>
    <property type="project" value="TreeGrafter"/>
</dbReference>
<gene>
    <name evidence="6" type="ORF">PENVUL_c001G01932</name>
</gene>
<dbReference type="InterPro" id="IPR013968">
    <property type="entry name" value="PKS_KR"/>
</dbReference>
<name>A0A1V6SE36_9EURO</name>
<evidence type="ECO:0000313" key="7">
    <source>
        <dbReference type="Proteomes" id="UP000191518"/>
    </source>
</evidence>
<dbReference type="Gene3D" id="3.40.50.720">
    <property type="entry name" value="NAD(P)-binding Rossmann-like Domain"/>
    <property type="match status" value="1"/>
</dbReference>
<evidence type="ECO:0000256" key="3">
    <source>
        <dbReference type="ARBA" id="ARBA00022679"/>
    </source>
</evidence>
<dbReference type="Pfam" id="PF02801">
    <property type="entry name" value="Ketoacyl-synt_C"/>
    <property type="match status" value="1"/>
</dbReference>
<dbReference type="Pfam" id="PF00109">
    <property type="entry name" value="ketoacyl-synt"/>
    <property type="match status" value="1"/>
</dbReference>
<dbReference type="SUPFAM" id="SSF52151">
    <property type="entry name" value="FabD/lysophospholipase-like"/>
    <property type="match status" value="1"/>
</dbReference>
<feature type="domain" description="Ketosynthase family 3 (KS3)" evidence="5">
    <location>
        <begin position="491"/>
        <end position="912"/>
    </location>
</feature>
<dbReference type="Gene3D" id="3.40.366.10">
    <property type="entry name" value="Malonyl-Coenzyme A Acyl Carrier Protein, domain 2"/>
    <property type="match status" value="1"/>
</dbReference>
<evidence type="ECO:0000256" key="2">
    <source>
        <dbReference type="ARBA" id="ARBA00022553"/>
    </source>
</evidence>
<dbReference type="PANTHER" id="PTHR43775:SF21">
    <property type="entry name" value="NON-REDUCING POLYKETIDE SYNTHASE AUSA-RELATED"/>
    <property type="match status" value="1"/>
</dbReference>
<dbReference type="Proteomes" id="UP000191518">
    <property type="component" value="Unassembled WGS sequence"/>
</dbReference>
<organism evidence="6 7">
    <name type="scientific">Penicillium vulpinum</name>
    <dbReference type="NCBI Taxonomy" id="29845"/>
    <lineage>
        <taxon>Eukaryota</taxon>
        <taxon>Fungi</taxon>
        <taxon>Dikarya</taxon>
        <taxon>Ascomycota</taxon>
        <taxon>Pezizomycotina</taxon>
        <taxon>Eurotiomycetes</taxon>
        <taxon>Eurotiomycetidae</taxon>
        <taxon>Eurotiales</taxon>
        <taxon>Aspergillaceae</taxon>
        <taxon>Penicillium</taxon>
    </lineage>
</organism>
<evidence type="ECO:0000259" key="5">
    <source>
        <dbReference type="PROSITE" id="PS52004"/>
    </source>
</evidence>
<evidence type="ECO:0000256" key="1">
    <source>
        <dbReference type="ARBA" id="ARBA00022450"/>
    </source>
</evidence>
<proteinExistence type="inferred from homology"/>
<comment type="similarity">
    <text evidence="4">Belongs to the thiolase-like superfamily. Beta-ketoacyl-ACP synthases family.</text>
</comment>
<dbReference type="InterPro" id="IPR057326">
    <property type="entry name" value="KR_dom"/>
</dbReference>